<comment type="subcellular location">
    <subcellularLocation>
        <location evidence="1">Cell membrane</location>
        <topology evidence="1">Multi-pass membrane protein</topology>
    </subcellularLocation>
</comment>
<evidence type="ECO:0000256" key="11">
    <source>
        <dbReference type="ARBA" id="ARBA00023136"/>
    </source>
</evidence>
<keyword evidence="2" id="KW-0813">Transport</keyword>
<keyword evidence="4" id="KW-0444">Lipid biosynthesis</keyword>
<evidence type="ECO:0000256" key="6">
    <source>
        <dbReference type="ARBA" id="ARBA00022556"/>
    </source>
</evidence>
<evidence type="ECO:0000256" key="2">
    <source>
        <dbReference type="ARBA" id="ARBA00022448"/>
    </source>
</evidence>
<evidence type="ECO:0000256" key="14">
    <source>
        <dbReference type="SAM" id="SignalP"/>
    </source>
</evidence>
<evidence type="ECO:0000256" key="10">
    <source>
        <dbReference type="ARBA" id="ARBA00023098"/>
    </source>
</evidence>
<evidence type="ECO:0000256" key="3">
    <source>
        <dbReference type="ARBA" id="ARBA00022475"/>
    </source>
</evidence>
<sequence>MPVSVLAAILCAAFLHAAWNAALKSQPDTFMAALAVTSGAGVLAALALPFLPAPDASSWPFIAASSMLQIAYYLLLAAAYRVADIGHAYPLMRGVAPVLVALGGGLLAGESLHGAQWTAIGLICAGGAALTLGARGNASGGLRPTALVLLTATVIAAYTLVDGLGVRRSGAPAAYTAWIFLFTGIGIAALSWRRSAGQLPTYLIRHPGLALMGGAATTGSYGIALWAMTQAPVAVVAALRETSIVFATAIAVFVLRERATRARICGAAFVALGAAAVRLA</sequence>
<evidence type="ECO:0000256" key="12">
    <source>
        <dbReference type="ARBA" id="ARBA00038032"/>
    </source>
</evidence>
<keyword evidence="14" id="KW-0732">Signal</keyword>
<evidence type="ECO:0000256" key="4">
    <source>
        <dbReference type="ARBA" id="ARBA00022516"/>
    </source>
</evidence>
<keyword evidence="6" id="KW-0441">Lipid A biosynthesis</keyword>
<keyword evidence="11 13" id="KW-0472">Membrane</keyword>
<feature type="transmembrane region" description="Helical" evidence="13">
    <location>
        <begin position="204"/>
        <end position="227"/>
    </location>
</feature>
<dbReference type="GO" id="GO:0009245">
    <property type="term" value="P:lipid A biosynthetic process"/>
    <property type="evidence" value="ECO:0007669"/>
    <property type="project" value="UniProtKB-KW"/>
</dbReference>
<organism evidence="16 17">
    <name type="scientific">Massilia timonae</name>
    <dbReference type="NCBI Taxonomy" id="47229"/>
    <lineage>
        <taxon>Bacteria</taxon>
        <taxon>Pseudomonadati</taxon>
        <taxon>Pseudomonadota</taxon>
        <taxon>Betaproteobacteria</taxon>
        <taxon>Burkholderiales</taxon>
        <taxon>Oxalobacteraceae</taxon>
        <taxon>Telluria group</taxon>
        <taxon>Massilia</taxon>
    </lineage>
</organism>
<keyword evidence="7 13" id="KW-0812">Transmembrane</keyword>
<dbReference type="PANTHER" id="PTHR30561">
    <property type="entry name" value="SMR FAMILY PROTON-DEPENDENT DRUG EFFLUX TRANSPORTER SUGE"/>
    <property type="match status" value="1"/>
</dbReference>
<proteinExistence type="inferred from homology"/>
<feature type="transmembrane region" description="Helical" evidence="13">
    <location>
        <begin position="115"/>
        <end position="134"/>
    </location>
</feature>
<dbReference type="Gene3D" id="1.10.3730.20">
    <property type="match status" value="2"/>
</dbReference>
<dbReference type="GO" id="GO:0009103">
    <property type="term" value="P:lipopolysaccharide biosynthetic process"/>
    <property type="evidence" value="ECO:0007669"/>
    <property type="project" value="UniProtKB-KW"/>
</dbReference>
<feature type="transmembrane region" description="Helical" evidence="13">
    <location>
        <begin position="233"/>
        <end position="255"/>
    </location>
</feature>
<keyword evidence="8" id="KW-0448">Lipopolysaccharide biosynthesis</keyword>
<evidence type="ECO:0000256" key="9">
    <source>
        <dbReference type="ARBA" id="ARBA00022989"/>
    </source>
</evidence>
<feature type="signal peptide" evidence="14">
    <location>
        <begin position="1"/>
        <end position="17"/>
    </location>
</feature>
<dbReference type="RefSeq" id="WP_071363153.1">
    <property type="nucleotide sequence ID" value="NZ_CAUQYF010000046.1"/>
</dbReference>
<dbReference type="EMBL" id="JRYB01000001">
    <property type="protein sequence ID" value="OIJ41172.1"/>
    <property type="molecule type" value="Genomic_DNA"/>
</dbReference>
<comment type="similarity">
    <text evidence="12">Belongs to the drug/metabolite transporter (DMT) superfamily. Small multidrug resistance (SMR) (TC 2.A.7.1) family.</text>
</comment>
<dbReference type="AlphaFoldDB" id="A0A1S2NA10"/>
<evidence type="ECO:0000256" key="1">
    <source>
        <dbReference type="ARBA" id="ARBA00004651"/>
    </source>
</evidence>
<feature type="transmembrane region" description="Helical" evidence="13">
    <location>
        <begin position="173"/>
        <end position="192"/>
    </location>
</feature>
<evidence type="ECO:0000313" key="17">
    <source>
        <dbReference type="Proteomes" id="UP000180246"/>
    </source>
</evidence>
<feature type="transmembrane region" description="Helical" evidence="13">
    <location>
        <begin position="58"/>
        <end position="83"/>
    </location>
</feature>
<accession>A0A1S2NA10</accession>
<reference evidence="16 17" key="1">
    <citation type="submission" date="2014-10" db="EMBL/GenBank/DDBJ databases">
        <authorList>
            <person name="Seo M.-J."/>
            <person name="Seok Y.J."/>
            <person name="Cha I.-T."/>
        </authorList>
    </citation>
    <scope>NUCLEOTIDE SEQUENCE [LARGE SCALE GENOMIC DNA]</scope>
    <source>
        <strain evidence="16 17">NEU</strain>
    </source>
</reference>
<name>A0A1S2NA10_9BURK</name>
<evidence type="ECO:0000259" key="15">
    <source>
        <dbReference type="Pfam" id="PF00892"/>
    </source>
</evidence>
<dbReference type="GO" id="GO:0005886">
    <property type="term" value="C:plasma membrane"/>
    <property type="evidence" value="ECO:0007669"/>
    <property type="project" value="UniProtKB-SubCell"/>
</dbReference>
<evidence type="ECO:0000256" key="8">
    <source>
        <dbReference type="ARBA" id="ARBA00022985"/>
    </source>
</evidence>
<keyword evidence="10" id="KW-0443">Lipid metabolism</keyword>
<comment type="caution">
    <text evidence="16">The sequence shown here is derived from an EMBL/GenBank/DDBJ whole genome shotgun (WGS) entry which is preliminary data.</text>
</comment>
<keyword evidence="5" id="KW-0997">Cell inner membrane</keyword>
<dbReference type="SUPFAM" id="SSF103481">
    <property type="entry name" value="Multidrug resistance efflux transporter EmrE"/>
    <property type="match status" value="2"/>
</dbReference>
<dbReference type="InterPro" id="IPR000390">
    <property type="entry name" value="Small_drug/metabolite_transptr"/>
</dbReference>
<keyword evidence="9 13" id="KW-1133">Transmembrane helix</keyword>
<dbReference type="InterPro" id="IPR000620">
    <property type="entry name" value="EamA_dom"/>
</dbReference>
<dbReference type="Pfam" id="PF00892">
    <property type="entry name" value="EamA"/>
    <property type="match status" value="1"/>
</dbReference>
<dbReference type="InterPro" id="IPR037185">
    <property type="entry name" value="EmrE-like"/>
</dbReference>
<evidence type="ECO:0000313" key="16">
    <source>
        <dbReference type="EMBL" id="OIJ41172.1"/>
    </source>
</evidence>
<evidence type="ECO:0000256" key="5">
    <source>
        <dbReference type="ARBA" id="ARBA00022519"/>
    </source>
</evidence>
<feature type="transmembrane region" description="Helical" evidence="13">
    <location>
        <begin position="30"/>
        <end position="51"/>
    </location>
</feature>
<dbReference type="GO" id="GO:0022857">
    <property type="term" value="F:transmembrane transporter activity"/>
    <property type="evidence" value="ECO:0007669"/>
    <property type="project" value="InterPro"/>
</dbReference>
<evidence type="ECO:0000256" key="13">
    <source>
        <dbReference type="SAM" id="Phobius"/>
    </source>
</evidence>
<protein>
    <submittedName>
        <fullName evidence="16">Small Multidrug Resistance family protein</fullName>
    </submittedName>
</protein>
<evidence type="ECO:0000256" key="7">
    <source>
        <dbReference type="ARBA" id="ARBA00022692"/>
    </source>
</evidence>
<gene>
    <name evidence="16" type="ORF">LO55_4497</name>
</gene>
<feature type="transmembrane region" description="Helical" evidence="13">
    <location>
        <begin position="141"/>
        <end position="161"/>
    </location>
</feature>
<dbReference type="PANTHER" id="PTHR30561:SF1">
    <property type="entry name" value="MULTIDRUG TRANSPORTER EMRE"/>
    <property type="match status" value="1"/>
</dbReference>
<feature type="chain" id="PRO_5010247849" evidence="14">
    <location>
        <begin position="18"/>
        <end position="280"/>
    </location>
</feature>
<keyword evidence="3" id="KW-1003">Cell membrane</keyword>
<feature type="domain" description="EamA" evidence="15">
    <location>
        <begin position="147"/>
        <end position="277"/>
    </location>
</feature>
<dbReference type="Proteomes" id="UP000180246">
    <property type="component" value="Unassembled WGS sequence"/>
</dbReference>